<name>M7TJS5_EUTLA</name>
<accession>M7TJS5</accession>
<evidence type="ECO:0000313" key="3">
    <source>
        <dbReference type="Proteomes" id="UP000012174"/>
    </source>
</evidence>
<evidence type="ECO:0000313" key="2">
    <source>
        <dbReference type="EMBL" id="EMR70171.1"/>
    </source>
</evidence>
<reference evidence="3" key="1">
    <citation type="journal article" date="2013" name="Genome Announc.">
        <title>Draft genome sequence of the grapevine dieback fungus Eutypa lata UCR-EL1.</title>
        <authorList>
            <person name="Blanco-Ulate B."/>
            <person name="Rolshausen P.E."/>
            <person name="Cantu D."/>
        </authorList>
    </citation>
    <scope>NUCLEOTIDE SEQUENCE [LARGE SCALE GENOMIC DNA]</scope>
    <source>
        <strain evidence="3">UCR-EL1</strain>
    </source>
</reference>
<dbReference type="PANTHER" id="PTHR39596:SF2">
    <property type="entry name" value="HET DOMAIN PROTEIN (AFU_ORTHOLOGUE AFUA_1G17550)-RELATED"/>
    <property type="match status" value="1"/>
</dbReference>
<sequence length="425" mass="47850">MKKYVTRHTSQDCTCSHVSVDEARVQSIIADGGVPLVALRKTKSGHFELAVTKLTHHTNYVAFSHVWSDGLGNPSSNSLPLCQLQLLTYYYEHLETPGVSSRRGIVNWGVPRFDFRRMTRDLKTRWFWLDTLCIPVGEQHQDLKHKAINQMAAIYAGASQVLVLDSRMQGRQINEPGLEACELLARTYAMPWMGRSWTFQEGAIATMRQIQCSGQSFDPGDVAFGPGNVWLKLVETGNIGAKAVVFVKMLILAARVSYHRSSFEHAVTIISPDIDIALVALLSRPLKDAILEQFNVLYTLRSGDPLTSYERFVLCWNALRERTTTKKEDIHLIIANLIGFNPSVVANLQNPADRMVVQLMSLPYVPLSIFFNPTIPRAHVEEQTSNNRWVPLYPKGGNLELEPTSRAQITLGLYSLRVRFPTRAE</sequence>
<dbReference type="Pfam" id="PF06985">
    <property type="entry name" value="HET"/>
    <property type="match status" value="1"/>
</dbReference>
<protein>
    <submittedName>
        <fullName evidence="2">Putative het domain-containing protein</fullName>
    </submittedName>
</protein>
<dbReference type="HOGENOM" id="CLU_645620_0_0_1"/>
<dbReference type="OrthoDB" id="2426273at2759"/>
<dbReference type="AlphaFoldDB" id="M7TJS5"/>
<dbReference type="PANTHER" id="PTHR39596">
    <property type="match status" value="1"/>
</dbReference>
<evidence type="ECO:0000259" key="1">
    <source>
        <dbReference type="Pfam" id="PF06985"/>
    </source>
</evidence>
<proteinExistence type="predicted"/>
<gene>
    <name evidence="2" type="ORF">UCREL1_2798</name>
</gene>
<dbReference type="Proteomes" id="UP000012174">
    <property type="component" value="Unassembled WGS sequence"/>
</dbReference>
<keyword evidence="3" id="KW-1185">Reference proteome</keyword>
<dbReference type="KEGG" id="ela:UCREL1_2798"/>
<dbReference type="EMBL" id="KB705932">
    <property type="protein sequence ID" value="EMR70171.1"/>
    <property type="molecule type" value="Genomic_DNA"/>
</dbReference>
<dbReference type="InterPro" id="IPR010730">
    <property type="entry name" value="HET"/>
</dbReference>
<organism evidence="2 3">
    <name type="scientific">Eutypa lata (strain UCR-EL1)</name>
    <name type="common">Grapevine dieback disease fungus</name>
    <name type="synonym">Eutypa armeniacae</name>
    <dbReference type="NCBI Taxonomy" id="1287681"/>
    <lineage>
        <taxon>Eukaryota</taxon>
        <taxon>Fungi</taxon>
        <taxon>Dikarya</taxon>
        <taxon>Ascomycota</taxon>
        <taxon>Pezizomycotina</taxon>
        <taxon>Sordariomycetes</taxon>
        <taxon>Xylariomycetidae</taxon>
        <taxon>Xylariales</taxon>
        <taxon>Diatrypaceae</taxon>
        <taxon>Eutypa</taxon>
    </lineage>
</organism>
<feature type="domain" description="Heterokaryon incompatibility" evidence="1">
    <location>
        <begin position="60"/>
        <end position="167"/>
    </location>
</feature>
<dbReference type="eggNOG" id="ENOG502SQ4R">
    <property type="taxonomic scope" value="Eukaryota"/>
</dbReference>